<keyword evidence="7" id="KW-1185">Reference proteome</keyword>
<comment type="function">
    <text evidence="3">Plant non-specific lipid-transfer proteins transfer phospholipids as well as galactolipids across membranes. May play a role in wax or cutin deposition in the cell walls of expanding epidermal cells and certain secretory tissues.</text>
</comment>
<evidence type="ECO:0000313" key="6">
    <source>
        <dbReference type="EMBL" id="CAI0476047.1"/>
    </source>
</evidence>
<dbReference type="SMART" id="SM00499">
    <property type="entry name" value="AAI"/>
    <property type="match status" value="1"/>
</dbReference>
<dbReference type="InterPro" id="IPR016140">
    <property type="entry name" value="Bifunc_inhib/LTP/seed_store"/>
</dbReference>
<dbReference type="GO" id="GO:0006869">
    <property type="term" value="P:lipid transport"/>
    <property type="evidence" value="ECO:0007669"/>
    <property type="project" value="InterPro"/>
</dbReference>
<keyword evidence="2" id="KW-1015">Disulfide bond</keyword>
<dbReference type="EMBL" id="CAMGYJ010000009">
    <property type="protein sequence ID" value="CAI0476047.1"/>
    <property type="molecule type" value="Genomic_DNA"/>
</dbReference>
<comment type="similarity">
    <text evidence="1 3">Belongs to the plant LTP family.</text>
</comment>
<organism evidence="6 7">
    <name type="scientific">Linum tenue</name>
    <dbReference type="NCBI Taxonomy" id="586396"/>
    <lineage>
        <taxon>Eukaryota</taxon>
        <taxon>Viridiplantae</taxon>
        <taxon>Streptophyta</taxon>
        <taxon>Embryophyta</taxon>
        <taxon>Tracheophyta</taxon>
        <taxon>Spermatophyta</taxon>
        <taxon>Magnoliopsida</taxon>
        <taxon>eudicotyledons</taxon>
        <taxon>Gunneridae</taxon>
        <taxon>Pentapetalae</taxon>
        <taxon>rosids</taxon>
        <taxon>fabids</taxon>
        <taxon>Malpighiales</taxon>
        <taxon>Linaceae</taxon>
        <taxon>Linum</taxon>
    </lineage>
</organism>
<keyword evidence="4" id="KW-0732">Signal</keyword>
<evidence type="ECO:0000313" key="7">
    <source>
        <dbReference type="Proteomes" id="UP001154282"/>
    </source>
</evidence>
<dbReference type="InterPro" id="IPR000528">
    <property type="entry name" value="Plant_nsLTP"/>
</dbReference>
<comment type="caution">
    <text evidence="6">The sequence shown here is derived from an EMBL/GenBank/DDBJ whole genome shotgun (WGS) entry which is preliminary data.</text>
</comment>
<accession>A0AAV0PXX6</accession>
<feature type="signal peptide" evidence="4">
    <location>
        <begin position="1"/>
        <end position="23"/>
    </location>
</feature>
<feature type="domain" description="Bifunctional inhibitor/plant lipid transfer protein/seed storage helical" evidence="5">
    <location>
        <begin position="32"/>
        <end position="116"/>
    </location>
</feature>
<dbReference type="AlphaFoldDB" id="A0AAV0PXX6"/>
<name>A0AAV0PXX6_9ROSI</name>
<dbReference type="Proteomes" id="UP001154282">
    <property type="component" value="Unassembled WGS sequence"/>
</dbReference>
<dbReference type="Pfam" id="PF00234">
    <property type="entry name" value="Tryp_alpha_amyl"/>
    <property type="match status" value="1"/>
</dbReference>
<gene>
    <name evidence="6" type="ORF">LITE_LOCUS40621</name>
</gene>
<dbReference type="PRINTS" id="PR00382">
    <property type="entry name" value="LIPIDTRNSFER"/>
</dbReference>
<evidence type="ECO:0000256" key="2">
    <source>
        <dbReference type="ARBA" id="ARBA00023157"/>
    </source>
</evidence>
<evidence type="ECO:0000259" key="5">
    <source>
        <dbReference type="SMART" id="SM00499"/>
    </source>
</evidence>
<dbReference type="SUPFAM" id="SSF47699">
    <property type="entry name" value="Bifunctional inhibitor/lipid-transfer protein/seed storage 2S albumin"/>
    <property type="match status" value="1"/>
</dbReference>
<evidence type="ECO:0000256" key="3">
    <source>
        <dbReference type="RuleBase" id="RU000628"/>
    </source>
</evidence>
<evidence type="ECO:0000256" key="4">
    <source>
        <dbReference type="SAM" id="SignalP"/>
    </source>
</evidence>
<dbReference type="PANTHER" id="PTHR33076">
    <property type="entry name" value="NON-SPECIFIC LIPID-TRANSFER PROTEIN 2-RELATED"/>
    <property type="match status" value="1"/>
</dbReference>
<reference evidence="6" key="1">
    <citation type="submission" date="2022-08" db="EMBL/GenBank/DDBJ databases">
        <authorList>
            <person name="Gutierrez-Valencia J."/>
        </authorList>
    </citation>
    <scope>NUCLEOTIDE SEQUENCE</scope>
</reference>
<feature type="chain" id="PRO_5043381764" description="Non-specific lipid-transfer protein" evidence="4">
    <location>
        <begin position="24"/>
        <end position="137"/>
    </location>
</feature>
<sequence>MIMAATKLQVCMALMVAMAVASAELGEGALTCGQVGTGVASCLSYVMGKGPLTPGCCSGIKSINAAARTTADRQQACRCLKDIAASAKSINFGLAAGIPGKCGVSVGFPINPSVDCNKGQVRRRYSDRGRQPIDVPN</sequence>
<keyword evidence="3" id="KW-0813">Transport</keyword>
<proteinExistence type="inferred from homology"/>
<protein>
    <recommendedName>
        <fullName evidence="3">Non-specific lipid-transfer protein</fullName>
    </recommendedName>
</protein>
<dbReference type="InterPro" id="IPR036312">
    <property type="entry name" value="Bifun_inhib/LTP/seed_sf"/>
</dbReference>
<keyword evidence="3" id="KW-0446">Lipid-binding</keyword>
<dbReference type="CDD" id="cd01960">
    <property type="entry name" value="nsLTP1"/>
    <property type="match status" value="1"/>
</dbReference>
<dbReference type="GO" id="GO:0008289">
    <property type="term" value="F:lipid binding"/>
    <property type="evidence" value="ECO:0007669"/>
    <property type="project" value="UniProtKB-KW"/>
</dbReference>
<dbReference type="Gene3D" id="1.10.110.10">
    <property type="entry name" value="Plant lipid-transfer and hydrophobic proteins"/>
    <property type="match status" value="1"/>
</dbReference>
<evidence type="ECO:0000256" key="1">
    <source>
        <dbReference type="ARBA" id="ARBA00009748"/>
    </source>
</evidence>